<keyword evidence="5" id="KW-0347">Helicase</keyword>
<dbReference type="SUPFAM" id="SSF143517">
    <property type="entry name" value="TRCF domain-like"/>
    <property type="match status" value="1"/>
</dbReference>
<dbReference type="KEGG" id="pah:Poras_0314"/>
<dbReference type="eggNOG" id="COG1197">
    <property type="taxonomic scope" value="Bacteria"/>
</dbReference>
<gene>
    <name evidence="9" type="primary">mfd</name>
    <name evidence="12" type="ordered locus">Poras_0314</name>
</gene>
<evidence type="ECO:0000256" key="2">
    <source>
        <dbReference type="ARBA" id="ARBA00022741"/>
    </source>
</evidence>
<evidence type="ECO:0000256" key="4">
    <source>
        <dbReference type="ARBA" id="ARBA00022801"/>
    </source>
</evidence>
<protein>
    <recommendedName>
        <fullName evidence="9">Transcription-repair-coupling factor</fullName>
        <shortName evidence="9">TRCF</shortName>
        <ecNumber evidence="9">3.6.4.-</ecNumber>
    </recommendedName>
</protein>
<dbReference type="OrthoDB" id="9804325at2"/>
<dbReference type="PROSITE" id="PS51192">
    <property type="entry name" value="HELICASE_ATP_BIND_1"/>
    <property type="match status" value="1"/>
</dbReference>
<dbReference type="EMBL" id="CP002689">
    <property type="protein sequence ID" value="AEE12268.1"/>
    <property type="molecule type" value="Genomic_DNA"/>
</dbReference>
<evidence type="ECO:0000256" key="9">
    <source>
        <dbReference type="HAMAP-Rule" id="MF_00969"/>
    </source>
</evidence>
<dbReference type="STRING" id="879243.Poras_0314"/>
<dbReference type="Gene3D" id="3.90.1150.50">
    <property type="entry name" value="Transcription-repair-coupling factor, D7 domain"/>
    <property type="match status" value="1"/>
</dbReference>
<dbReference type="Pfam" id="PF17757">
    <property type="entry name" value="UvrB_inter"/>
    <property type="match status" value="1"/>
</dbReference>
<dbReference type="GO" id="GO:0005524">
    <property type="term" value="F:ATP binding"/>
    <property type="evidence" value="ECO:0007669"/>
    <property type="project" value="UniProtKB-UniRule"/>
</dbReference>
<dbReference type="GO" id="GO:0003684">
    <property type="term" value="F:damaged DNA binding"/>
    <property type="evidence" value="ECO:0007669"/>
    <property type="project" value="InterPro"/>
</dbReference>
<keyword evidence="2 9" id="KW-0547">Nucleotide-binding</keyword>
<dbReference type="AlphaFoldDB" id="F4KME9"/>
<keyword evidence="4 9" id="KW-0378">Hydrolase</keyword>
<dbReference type="GO" id="GO:0000716">
    <property type="term" value="P:transcription-coupled nucleotide-excision repair, DNA damage recognition"/>
    <property type="evidence" value="ECO:0007669"/>
    <property type="project" value="UniProtKB-UniRule"/>
</dbReference>
<dbReference type="InterPro" id="IPR047112">
    <property type="entry name" value="RecG/Mfd"/>
</dbReference>
<keyword evidence="13" id="KW-1185">Reference proteome</keyword>
<keyword evidence="7 9" id="KW-0238">DNA-binding</keyword>
<dbReference type="SUPFAM" id="SSF141259">
    <property type="entry name" value="CarD-like"/>
    <property type="match status" value="1"/>
</dbReference>
<comment type="subcellular location">
    <subcellularLocation>
        <location evidence="9">Cytoplasm</location>
    </subcellularLocation>
</comment>
<evidence type="ECO:0000259" key="11">
    <source>
        <dbReference type="PROSITE" id="PS51194"/>
    </source>
</evidence>
<evidence type="ECO:0000256" key="7">
    <source>
        <dbReference type="ARBA" id="ARBA00023125"/>
    </source>
</evidence>
<keyword evidence="6 9" id="KW-0067">ATP-binding</keyword>
<comment type="similarity">
    <text evidence="9">In the C-terminal section; belongs to the helicase family. RecG subfamily.</text>
</comment>
<keyword evidence="3 9" id="KW-0227">DNA damage</keyword>
<dbReference type="HOGENOM" id="CLU_005122_1_3_10"/>
<dbReference type="PROSITE" id="PS51194">
    <property type="entry name" value="HELICASE_CTER"/>
    <property type="match status" value="1"/>
</dbReference>
<dbReference type="HAMAP" id="MF_00969">
    <property type="entry name" value="TRCF"/>
    <property type="match status" value="1"/>
</dbReference>
<feature type="domain" description="Helicase C-terminal" evidence="11">
    <location>
        <begin position="734"/>
        <end position="900"/>
    </location>
</feature>
<accession>F4KME9</accession>
<dbReference type="Pfam" id="PF00270">
    <property type="entry name" value="DEAD"/>
    <property type="match status" value="1"/>
</dbReference>
<dbReference type="InterPro" id="IPR037235">
    <property type="entry name" value="TRCF-like_C_D7"/>
</dbReference>
<dbReference type="RefSeq" id="WP_013759926.1">
    <property type="nucleotide sequence ID" value="NC_015501.1"/>
</dbReference>
<dbReference type="InterPro" id="IPR003711">
    <property type="entry name" value="CarD-like/TRCF_RID"/>
</dbReference>
<dbReference type="PANTHER" id="PTHR47964">
    <property type="entry name" value="ATP-DEPENDENT DNA HELICASE HOMOLOG RECG, CHLOROPLASTIC"/>
    <property type="match status" value="1"/>
</dbReference>
<feature type="domain" description="Helicase ATP-binding" evidence="10">
    <location>
        <begin position="564"/>
        <end position="725"/>
    </location>
</feature>
<dbReference type="InterPro" id="IPR027417">
    <property type="entry name" value="P-loop_NTPase"/>
</dbReference>
<evidence type="ECO:0000313" key="12">
    <source>
        <dbReference type="EMBL" id="AEE12268.1"/>
    </source>
</evidence>
<dbReference type="SUPFAM" id="SSF52540">
    <property type="entry name" value="P-loop containing nucleoside triphosphate hydrolases"/>
    <property type="match status" value="3"/>
</dbReference>
<dbReference type="GO" id="GO:0016787">
    <property type="term" value="F:hydrolase activity"/>
    <property type="evidence" value="ECO:0007669"/>
    <property type="project" value="UniProtKB-KW"/>
</dbReference>
<dbReference type="InterPro" id="IPR011545">
    <property type="entry name" value="DEAD/DEAH_box_helicase_dom"/>
</dbReference>
<dbReference type="Gene3D" id="3.30.2060.10">
    <property type="entry name" value="Penicillin-binding protein 1b domain"/>
    <property type="match status" value="1"/>
</dbReference>
<evidence type="ECO:0000256" key="8">
    <source>
        <dbReference type="ARBA" id="ARBA00023204"/>
    </source>
</evidence>
<dbReference type="Pfam" id="PF03461">
    <property type="entry name" value="TRCF"/>
    <property type="match status" value="1"/>
</dbReference>
<organism evidence="12 13">
    <name type="scientific">Porphyromonas asaccharolytica (strain ATCC 25260 / DSM 20707 / BCRC 10618 / CCUG 7834 / JCM 6326 / LMG 13178 / VPI 4198 / B440)</name>
    <name type="common">Bacteroides asaccharolyticus</name>
    <dbReference type="NCBI Taxonomy" id="879243"/>
    <lineage>
        <taxon>Bacteria</taxon>
        <taxon>Pseudomonadati</taxon>
        <taxon>Bacteroidota</taxon>
        <taxon>Bacteroidia</taxon>
        <taxon>Bacteroidales</taxon>
        <taxon>Porphyromonadaceae</taxon>
        <taxon>Porphyromonas</taxon>
    </lineage>
</organism>
<dbReference type="SMART" id="SM00982">
    <property type="entry name" value="TRCF"/>
    <property type="match status" value="1"/>
</dbReference>
<keyword evidence="8 9" id="KW-0234">DNA repair</keyword>
<dbReference type="Pfam" id="PF02559">
    <property type="entry name" value="CarD_TRCF_RID"/>
    <property type="match status" value="1"/>
</dbReference>
<dbReference type="CDD" id="cd17991">
    <property type="entry name" value="DEXHc_TRCF"/>
    <property type="match status" value="1"/>
</dbReference>
<evidence type="ECO:0000256" key="6">
    <source>
        <dbReference type="ARBA" id="ARBA00022840"/>
    </source>
</evidence>
<dbReference type="PANTHER" id="PTHR47964:SF1">
    <property type="entry name" value="ATP-DEPENDENT DNA HELICASE HOMOLOG RECG, CHLOROPLASTIC"/>
    <property type="match status" value="1"/>
</dbReference>
<comment type="function">
    <text evidence="9">Couples transcription and DNA repair by recognizing RNA polymerase (RNAP) stalled at DNA lesions. Mediates ATP-dependent release of RNAP and its truncated transcript from the DNA, and recruitment of nucleotide excision repair machinery to the damaged site.</text>
</comment>
<dbReference type="Gene3D" id="2.40.10.170">
    <property type="match status" value="1"/>
</dbReference>
<proteinExistence type="inferred from homology"/>
<dbReference type="InterPro" id="IPR001650">
    <property type="entry name" value="Helicase_C-like"/>
</dbReference>
<dbReference type="InterPro" id="IPR014001">
    <property type="entry name" value="Helicase_ATP-bd"/>
</dbReference>
<dbReference type="Proteomes" id="UP000006545">
    <property type="component" value="Chromosome"/>
</dbReference>
<sequence>MSLLDLWHDHPRIVELRQALQQDHCVELEGVTASAPAFILATLAREHPYLVIAEDADSAGYMLGDLEALGVKAYYYPSAFNRHIKYGQREPAQEVLRAELLASLAAGDTPLIVSYPEALAEAIPSQQEVAQSCFTLSVGDVISRDTLRERLLEEGFEEVDYVYSPGQVVYRGSLVDIFSYGSTYPYRIDFFDDEIDSIRRFDIESQLSVDQCERAEIAPALQVKGDATGRETSLLSLLSPDYQLWISRYESLAEQWRALYDAELAVEYEGAFATQEEMRALLLPPDKLSAEVKQRTKILATPTKGLSFVDQRITFATKPQLLIHRHFDLLVEELQVRKRGFFKSFFLSESSAQAQRLKEILIEREAEELLPEWVPLVVHEGFEDKDLDVLLLTDHQVFDRYHHYQLKSDRIRNADAAISLKELHAISPGDYIVHSDHGVGQFDGLLTTEVDGKPREVVKLVYQNKDVLLVSIHSLHKLSKYQAQEEGEPQLSKLGTGAWTKLKERAKTKIKSIARDLIALYAARKEQPGFAFSPDSYLQHEMEASFAYEETPDQLKAIEQIKADMESNRPMDRLVCGDVGFGKTEVAVRAAFKAVADSKQVAVLVPTTILAYQHYQTFSQRLEGLPCRIEYLSRAKSDKQSKAILKDLADGRVDILIGTHRLLGKGVTFKSLGLLIIDEEQKFGVKAKEQLRKLQVNVDTLTLSATPIPRTLQFSLMGARDLSNINTPPRNRQPVTTRLIRWSQETIADAIGYELARHGQVFFVHNRIESIHGVAGQIEECVPGIRIAIAHGRLTPSETEQILLDFAERKYDLLLATTIIENGIDMPNVNTILINSAHRYGLSDLHQLRGRVGRGSQRAYCYLITPPLGTLTEAAARRVKAIESFSDLGSGMRIALQDLDIRGAGNILGTEQSGFIADLGFETYRKVFEEAVREVKQEDFAALFAAQTEQQAELGNALTDTTIDTDLDLSLPHEYIPQDSERILLYRELDELESDRELKDFADRLRDRFGALPPQTKSLLMVPRLRRLASHLGIVKVSLRREQMILFLPPSGSAYYQSKAFDILLKSVASYGKECEVRESREGHRSVKWHHVTSVYQADKILSTLYKALFARPDK</sequence>
<evidence type="ECO:0000256" key="3">
    <source>
        <dbReference type="ARBA" id="ARBA00022763"/>
    </source>
</evidence>
<dbReference type="InterPro" id="IPR041471">
    <property type="entry name" value="UvrB_inter"/>
</dbReference>
<dbReference type="InterPro" id="IPR004576">
    <property type="entry name" value="Mfd"/>
</dbReference>
<comment type="similarity">
    <text evidence="9">In the N-terminal section; belongs to the UvrB family.</text>
</comment>
<evidence type="ECO:0000259" key="10">
    <source>
        <dbReference type="PROSITE" id="PS51192"/>
    </source>
</evidence>
<dbReference type="SMART" id="SM00490">
    <property type="entry name" value="HELICc"/>
    <property type="match status" value="1"/>
</dbReference>
<dbReference type="GO" id="GO:0005737">
    <property type="term" value="C:cytoplasm"/>
    <property type="evidence" value="ECO:0007669"/>
    <property type="project" value="UniProtKB-SubCell"/>
</dbReference>
<dbReference type="InterPro" id="IPR036101">
    <property type="entry name" value="CarD-like/TRCF_RID_sf"/>
</dbReference>
<name>F4KME9_PORAD</name>
<dbReference type="InterPro" id="IPR005118">
    <property type="entry name" value="TRCF_C"/>
</dbReference>
<dbReference type="EC" id="3.6.4.-" evidence="9"/>
<dbReference type="GO" id="GO:0006355">
    <property type="term" value="P:regulation of DNA-templated transcription"/>
    <property type="evidence" value="ECO:0007669"/>
    <property type="project" value="UniProtKB-UniRule"/>
</dbReference>
<dbReference type="Gene3D" id="3.40.50.300">
    <property type="entry name" value="P-loop containing nucleotide triphosphate hydrolases"/>
    <property type="match status" value="2"/>
</dbReference>
<evidence type="ECO:0000256" key="5">
    <source>
        <dbReference type="ARBA" id="ARBA00022806"/>
    </source>
</evidence>
<dbReference type="SMART" id="SM00487">
    <property type="entry name" value="DEXDc"/>
    <property type="match status" value="1"/>
</dbReference>
<evidence type="ECO:0000256" key="1">
    <source>
        <dbReference type="ARBA" id="ARBA00022490"/>
    </source>
</evidence>
<dbReference type="SMART" id="SM01058">
    <property type="entry name" value="CarD_TRCF"/>
    <property type="match status" value="1"/>
</dbReference>
<reference evidence="13" key="1">
    <citation type="submission" date="2011-04" db="EMBL/GenBank/DDBJ databases">
        <title>The complete genome of Porphyromonas asaccharolytica DSM 20707.</title>
        <authorList>
            <person name="Lucas S."/>
            <person name="Han J."/>
            <person name="Lapidus A."/>
            <person name="Bruce D."/>
            <person name="Goodwin L."/>
            <person name="Pitluck S."/>
            <person name="Peters L."/>
            <person name="Kyrpides N."/>
            <person name="Mavromatis K."/>
            <person name="Ivanova N."/>
            <person name="Ovchinnikova G."/>
            <person name="Pagani I."/>
            <person name="Lu M."/>
            <person name="Detter J.C."/>
            <person name="Tapia R."/>
            <person name="Han C."/>
            <person name="Land M."/>
            <person name="Hauser L."/>
            <person name="Markowitz V."/>
            <person name="Cheng J.-F."/>
            <person name="Hugenholtz P."/>
            <person name="Woyke T."/>
            <person name="Wu D."/>
            <person name="Gronow S."/>
            <person name="Wellnitz S."/>
            <person name="Brambilla E."/>
            <person name="Klenk H.-P."/>
            <person name="Eisen J.A."/>
        </authorList>
    </citation>
    <scope>NUCLEOTIDE SEQUENCE [LARGE SCALE GENOMIC DNA]</scope>
    <source>
        <strain evidence="13">ATCC 25260 / DSM 20707 / VPI 4198</strain>
    </source>
</reference>
<dbReference type="GO" id="GO:0003678">
    <property type="term" value="F:DNA helicase activity"/>
    <property type="evidence" value="ECO:0007669"/>
    <property type="project" value="TreeGrafter"/>
</dbReference>
<dbReference type="NCBIfam" id="TIGR00580">
    <property type="entry name" value="mfd"/>
    <property type="match status" value="1"/>
</dbReference>
<evidence type="ECO:0000313" key="13">
    <source>
        <dbReference type="Proteomes" id="UP000006545"/>
    </source>
</evidence>
<keyword evidence="1 9" id="KW-0963">Cytoplasm</keyword>
<dbReference type="Pfam" id="PF00271">
    <property type="entry name" value="Helicase_C"/>
    <property type="match status" value="1"/>
</dbReference>